<accession>A0A6P8LEE8</accession>
<dbReference type="OrthoDB" id="7597826at2759"/>
<feature type="transmembrane region" description="Helical" evidence="1">
    <location>
        <begin position="105"/>
        <end position="126"/>
    </location>
</feature>
<gene>
    <name evidence="3" type="primary">LOC112214006</name>
</gene>
<evidence type="ECO:0000313" key="2">
    <source>
        <dbReference type="Proteomes" id="UP000515180"/>
    </source>
</evidence>
<organism evidence="2 3">
    <name type="scientific">Bombus impatiens</name>
    <name type="common">Bumblebee</name>
    <dbReference type="NCBI Taxonomy" id="132113"/>
    <lineage>
        <taxon>Eukaryota</taxon>
        <taxon>Metazoa</taxon>
        <taxon>Ecdysozoa</taxon>
        <taxon>Arthropoda</taxon>
        <taxon>Hexapoda</taxon>
        <taxon>Insecta</taxon>
        <taxon>Pterygota</taxon>
        <taxon>Neoptera</taxon>
        <taxon>Endopterygota</taxon>
        <taxon>Hymenoptera</taxon>
        <taxon>Apocrita</taxon>
        <taxon>Aculeata</taxon>
        <taxon>Apoidea</taxon>
        <taxon>Anthophila</taxon>
        <taxon>Apidae</taxon>
        <taxon>Bombus</taxon>
        <taxon>Pyrobombus</taxon>
    </lineage>
</organism>
<keyword evidence="1" id="KW-0472">Membrane</keyword>
<keyword evidence="1" id="KW-1133">Transmembrane helix</keyword>
<sequence length="262" mass="30458">MDVFYRQYNTYRILLSILGLWPYHKSIYSTIHRISVSGIMLAYIIFEVTRIHYFYACNLCASRRFIGNSLVVLSLFKSGITFRGCIVTLSSTCPVVIYFMRYVTFVAVFPVVRDVLIWTLVQLYLYGKYVLFKSKKLQTTSVVAVTRLTSFASTKTFRCKDIMVSLNLLLILGLCCWWMLSVASYAFTPITLDLLLPLNESRRRYFSYVTMFSHERIEYIDIVCVNILVVHAIGMLSLAGTELMLFVFAHWMCGMFDITRYE</sequence>
<reference evidence="3" key="1">
    <citation type="submission" date="2025-08" db="UniProtKB">
        <authorList>
            <consortium name="RefSeq"/>
        </authorList>
    </citation>
    <scope>IDENTIFICATION</scope>
</reference>
<proteinExistence type="predicted"/>
<evidence type="ECO:0000313" key="3">
    <source>
        <dbReference type="RefSeq" id="XP_033180443.1"/>
    </source>
</evidence>
<name>A0A6P8LEE8_BOMIM</name>
<evidence type="ECO:0000256" key="1">
    <source>
        <dbReference type="SAM" id="Phobius"/>
    </source>
</evidence>
<protein>
    <submittedName>
        <fullName evidence="3">Uncharacterized protein LOC112214006</fullName>
    </submittedName>
</protein>
<feature type="transmembrane region" description="Helical" evidence="1">
    <location>
        <begin position="164"/>
        <end position="187"/>
    </location>
</feature>
<dbReference type="Proteomes" id="UP000515180">
    <property type="component" value="Unplaced"/>
</dbReference>
<dbReference type="AlphaFoldDB" id="A0A6P8LEE8"/>
<keyword evidence="2" id="KW-1185">Reference proteome</keyword>
<dbReference type="GeneID" id="112214006"/>
<feature type="transmembrane region" description="Helical" evidence="1">
    <location>
        <begin position="27"/>
        <end position="46"/>
    </location>
</feature>
<keyword evidence="1" id="KW-0812">Transmembrane</keyword>
<dbReference type="RefSeq" id="XP_033180443.1">
    <property type="nucleotide sequence ID" value="XM_033324552.1"/>
</dbReference>
<feature type="transmembrane region" description="Helical" evidence="1">
    <location>
        <begin position="219"/>
        <end position="252"/>
    </location>
</feature>